<accession>A0A0A9G5W0</accession>
<reference evidence="2" key="1">
    <citation type="submission" date="2014-09" db="EMBL/GenBank/DDBJ databases">
        <authorList>
            <person name="Magalhaes I.L.F."/>
            <person name="Oliveira U."/>
            <person name="Santos F.R."/>
            <person name="Vidigal T.H.D.A."/>
            <person name="Brescovit A.D."/>
            <person name="Santos A.J."/>
        </authorList>
    </citation>
    <scope>NUCLEOTIDE SEQUENCE</scope>
    <source>
        <tissue evidence="2">Shoot tissue taken approximately 20 cm above the soil surface</tissue>
    </source>
</reference>
<dbReference type="EMBL" id="GBRH01179970">
    <property type="protein sequence ID" value="JAE17926.1"/>
    <property type="molecule type" value="Transcribed_RNA"/>
</dbReference>
<sequence length="43" mass="5069">MHIFFFFRACIISGSTTIFTFMFKLCALFVNVLLSNLSRQQFQ</sequence>
<feature type="transmembrane region" description="Helical" evidence="1">
    <location>
        <begin position="6"/>
        <end position="34"/>
    </location>
</feature>
<keyword evidence="1" id="KW-1133">Transmembrane helix</keyword>
<proteinExistence type="predicted"/>
<reference evidence="2" key="2">
    <citation type="journal article" date="2015" name="Data Brief">
        <title>Shoot transcriptome of the giant reed, Arundo donax.</title>
        <authorList>
            <person name="Barrero R.A."/>
            <person name="Guerrero F.D."/>
            <person name="Moolhuijzen P."/>
            <person name="Goolsby J.A."/>
            <person name="Tidwell J."/>
            <person name="Bellgard S.E."/>
            <person name="Bellgard M.I."/>
        </authorList>
    </citation>
    <scope>NUCLEOTIDE SEQUENCE</scope>
    <source>
        <tissue evidence="2">Shoot tissue taken approximately 20 cm above the soil surface</tissue>
    </source>
</reference>
<protein>
    <submittedName>
        <fullName evidence="2">Uncharacterized protein</fullName>
    </submittedName>
</protein>
<name>A0A0A9G5W0_ARUDO</name>
<organism evidence="2">
    <name type="scientific">Arundo donax</name>
    <name type="common">Giant reed</name>
    <name type="synonym">Donax arundinaceus</name>
    <dbReference type="NCBI Taxonomy" id="35708"/>
    <lineage>
        <taxon>Eukaryota</taxon>
        <taxon>Viridiplantae</taxon>
        <taxon>Streptophyta</taxon>
        <taxon>Embryophyta</taxon>
        <taxon>Tracheophyta</taxon>
        <taxon>Spermatophyta</taxon>
        <taxon>Magnoliopsida</taxon>
        <taxon>Liliopsida</taxon>
        <taxon>Poales</taxon>
        <taxon>Poaceae</taxon>
        <taxon>PACMAD clade</taxon>
        <taxon>Arundinoideae</taxon>
        <taxon>Arundineae</taxon>
        <taxon>Arundo</taxon>
    </lineage>
</organism>
<keyword evidence="1" id="KW-0472">Membrane</keyword>
<keyword evidence="1" id="KW-0812">Transmembrane</keyword>
<dbReference type="AlphaFoldDB" id="A0A0A9G5W0"/>
<evidence type="ECO:0000313" key="2">
    <source>
        <dbReference type="EMBL" id="JAE17926.1"/>
    </source>
</evidence>
<evidence type="ECO:0000256" key="1">
    <source>
        <dbReference type="SAM" id="Phobius"/>
    </source>
</evidence>